<dbReference type="Pfam" id="PF13248">
    <property type="entry name" value="Zn_ribbon_3"/>
    <property type="match status" value="1"/>
</dbReference>
<proteinExistence type="predicted"/>
<gene>
    <name evidence="3" type="ORF">KTH90_20845</name>
</gene>
<feature type="domain" description="Putative zinc-ribbon" evidence="2">
    <location>
        <begin position="6"/>
        <end position="27"/>
    </location>
</feature>
<accession>A0ABS6KD50</accession>
<reference evidence="3 4" key="1">
    <citation type="submission" date="2021-06" db="EMBL/GenBank/DDBJ databases">
        <title>Description of novel taxa of the family Lachnospiraceae.</title>
        <authorList>
            <person name="Chaplin A.V."/>
            <person name="Sokolova S.R."/>
            <person name="Pikina A.P."/>
            <person name="Korzhanova M."/>
            <person name="Belova V."/>
            <person name="Korostin D."/>
            <person name="Efimov B.A."/>
        </authorList>
    </citation>
    <scope>NUCLEOTIDE SEQUENCE [LARGE SCALE GENOMIC DNA]</scope>
    <source>
        <strain evidence="3 4">ASD4241</strain>
    </source>
</reference>
<dbReference type="InterPro" id="IPR059113">
    <property type="entry name" value="Znf_ribbon"/>
</dbReference>
<name>A0ABS6KD50_9FIRM</name>
<evidence type="ECO:0000313" key="3">
    <source>
        <dbReference type="EMBL" id="MBU9728451.1"/>
    </source>
</evidence>
<dbReference type="Proteomes" id="UP001314681">
    <property type="component" value="Unassembled WGS sequence"/>
</dbReference>
<dbReference type="RefSeq" id="WP_158353540.1">
    <property type="nucleotide sequence ID" value="NZ_JAHQCX010000019.1"/>
</dbReference>
<dbReference type="InterPro" id="IPR025874">
    <property type="entry name" value="DZR"/>
</dbReference>
<protein>
    <submittedName>
        <fullName evidence="3">Zinc ribbon domain-containing protein</fullName>
    </submittedName>
</protein>
<dbReference type="Pfam" id="PF12773">
    <property type="entry name" value="DZR"/>
    <property type="match status" value="1"/>
</dbReference>
<evidence type="ECO:0000313" key="4">
    <source>
        <dbReference type="Proteomes" id="UP001314681"/>
    </source>
</evidence>
<evidence type="ECO:0000259" key="1">
    <source>
        <dbReference type="Pfam" id="PF12773"/>
    </source>
</evidence>
<evidence type="ECO:0000259" key="2">
    <source>
        <dbReference type="Pfam" id="PF13248"/>
    </source>
</evidence>
<keyword evidence="4" id="KW-1185">Reference proteome</keyword>
<sequence>MATYKQPCVHCGAFIDRDVRLCPKCGSMSPFGYLCPSCNRPIEKGTPVCAGCGRPLYVPCPSCGQQTFVQEKCERCGAGLMIYCENKRCGALQFFQNTKCTVCGKKIDGNVGKK</sequence>
<feature type="domain" description="DZANK-type" evidence="1">
    <location>
        <begin position="35"/>
        <end position="77"/>
    </location>
</feature>
<comment type="caution">
    <text evidence="3">The sequence shown here is derived from an EMBL/GenBank/DDBJ whole genome shotgun (WGS) entry which is preliminary data.</text>
</comment>
<organism evidence="3 4">
    <name type="scientific">Diplocloster modestus</name>
    <dbReference type="NCBI Taxonomy" id="2850322"/>
    <lineage>
        <taxon>Bacteria</taxon>
        <taxon>Bacillati</taxon>
        <taxon>Bacillota</taxon>
        <taxon>Clostridia</taxon>
        <taxon>Lachnospirales</taxon>
        <taxon>Lachnospiraceae</taxon>
        <taxon>Diplocloster</taxon>
    </lineage>
</organism>
<dbReference type="EMBL" id="JAHQCX010000019">
    <property type="protein sequence ID" value="MBU9728451.1"/>
    <property type="molecule type" value="Genomic_DNA"/>
</dbReference>